<dbReference type="PANTHER" id="PTHR12420">
    <property type="entry name" value="PHD FINGER PROTEIN"/>
    <property type="match status" value="1"/>
</dbReference>
<keyword evidence="9" id="KW-1185">Reference proteome</keyword>
<dbReference type="InterPro" id="IPR059102">
    <property type="entry name" value="PHD_PHF7/G2E3-like"/>
</dbReference>
<dbReference type="SMART" id="SM00249">
    <property type="entry name" value="PHD"/>
    <property type="match status" value="3"/>
</dbReference>
<dbReference type="InterPro" id="IPR001965">
    <property type="entry name" value="Znf_PHD"/>
</dbReference>
<proteinExistence type="predicted"/>
<name>A0A8D0EPA0_STROC</name>
<evidence type="ECO:0008006" key="10">
    <source>
        <dbReference type="Google" id="ProtNLM"/>
    </source>
</evidence>
<evidence type="ECO:0000256" key="4">
    <source>
        <dbReference type="PROSITE-ProRule" id="PRU00175"/>
    </source>
</evidence>
<dbReference type="SUPFAM" id="SSF57903">
    <property type="entry name" value="FYVE/PHD zinc finger"/>
    <property type="match status" value="1"/>
</dbReference>
<sequence length="385" mass="42259">MPLPLHGPQPFSSAPQGRSRPLGTIPRDASPAPQTCSFPLAFALSPPVCVLCGWSAADPDLCGQKIELEEFCLLLSSLLQFFASELFYWQDEESGVLGFLPEDIHRTVVRAAQKKCFVCGKNGAAITCCWEGCDHSFHLPCAMDGECITQYFALHSSFCRDHRPEQEVEAAPEKNTECLICLEPVEDRKSYHTMVCPACKHAWFHRGCIQVGAARYAGFAFNCPLCRNEQEFLQDMLTMGIQIPLRLVSRWLTGQEAASPVSCQGRCDARECLCPGGREQAEEHGPWELLLCSSCAAEGTHRHCSNLGTSRTSWECESCAGQGTGKRQSTFMPLGWGQGPGKSWQQVPRLGLAEPLCSRRAGAPLWPLHSGLCACDLTASPYSLQ</sequence>
<dbReference type="InterPro" id="IPR013083">
    <property type="entry name" value="Znf_RING/FYVE/PHD"/>
</dbReference>
<feature type="region of interest" description="Disordered" evidence="5">
    <location>
        <begin position="1"/>
        <end position="30"/>
    </location>
</feature>
<dbReference type="Ensembl" id="ENSSOCT00000004592.1">
    <property type="protein sequence ID" value="ENSSOCP00000004461.1"/>
    <property type="gene ID" value="ENSSOCG00000003403.1"/>
</dbReference>
<dbReference type="GO" id="GO:0008270">
    <property type="term" value="F:zinc ion binding"/>
    <property type="evidence" value="ECO:0007669"/>
    <property type="project" value="UniProtKB-KW"/>
</dbReference>
<dbReference type="Pfam" id="PF13639">
    <property type="entry name" value="zf-RING_2"/>
    <property type="match status" value="1"/>
</dbReference>
<reference evidence="8" key="1">
    <citation type="submission" date="2025-08" db="UniProtKB">
        <authorList>
            <consortium name="Ensembl"/>
        </authorList>
    </citation>
    <scope>IDENTIFICATION</scope>
</reference>
<feature type="domain" description="RING-type" evidence="6">
    <location>
        <begin position="178"/>
        <end position="227"/>
    </location>
</feature>
<dbReference type="Pfam" id="PF13771">
    <property type="entry name" value="zf-HC5HC2H"/>
    <property type="match status" value="1"/>
</dbReference>
<dbReference type="PROSITE" id="PS01359">
    <property type="entry name" value="ZF_PHD_1"/>
    <property type="match status" value="1"/>
</dbReference>
<keyword evidence="1" id="KW-0479">Metal-binding</keyword>
<dbReference type="PROSITE" id="PS51805">
    <property type="entry name" value="EPHD"/>
    <property type="match status" value="1"/>
</dbReference>
<keyword evidence="2 4" id="KW-0863">Zinc-finger</keyword>
<dbReference type="Pfam" id="PF26054">
    <property type="entry name" value="PHD_G2E3"/>
    <property type="match status" value="1"/>
</dbReference>
<accession>A0A8D0EPA0</accession>
<evidence type="ECO:0000256" key="3">
    <source>
        <dbReference type="ARBA" id="ARBA00022833"/>
    </source>
</evidence>
<evidence type="ECO:0000256" key="1">
    <source>
        <dbReference type="ARBA" id="ARBA00022723"/>
    </source>
</evidence>
<dbReference type="InterPro" id="IPR034732">
    <property type="entry name" value="EPHD"/>
</dbReference>
<dbReference type="AlphaFoldDB" id="A0A8D0EPA0"/>
<dbReference type="InterPro" id="IPR001841">
    <property type="entry name" value="Znf_RING"/>
</dbReference>
<evidence type="ECO:0000256" key="2">
    <source>
        <dbReference type="ARBA" id="ARBA00022771"/>
    </source>
</evidence>
<evidence type="ECO:0000313" key="8">
    <source>
        <dbReference type="Ensembl" id="ENSSOCP00000004461.1"/>
    </source>
</evidence>
<dbReference type="SMART" id="SM00184">
    <property type="entry name" value="RING"/>
    <property type="match status" value="2"/>
</dbReference>
<evidence type="ECO:0000313" key="9">
    <source>
        <dbReference type="Proteomes" id="UP000694551"/>
    </source>
</evidence>
<keyword evidence="3" id="KW-0862">Zinc</keyword>
<evidence type="ECO:0000259" key="6">
    <source>
        <dbReference type="PROSITE" id="PS50089"/>
    </source>
</evidence>
<dbReference type="Proteomes" id="UP000694551">
    <property type="component" value="Unplaced"/>
</dbReference>
<dbReference type="PROSITE" id="PS50089">
    <property type="entry name" value="ZF_RING_2"/>
    <property type="match status" value="1"/>
</dbReference>
<dbReference type="Gene3D" id="3.30.40.10">
    <property type="entry name" value="Zinc/RING finger domain, C3HC4 (zinc finger)"/>
    <property type="match status" value="3"/>
</dbReference>
<dbReference type="SUPFAM" id="SSF57850">
    <property type="entry name" value="RING/U-box"/>
    <property type="match status" value="1"/>
</dbReference>
<feature type="domain" description="PHD-type" evidence="7">
    <location>
        <begin position="46"/>
        <end position="163"/>
    </location>
</feature>
<dbReference type="InterPro" id="IPR019786">
    <property type="entry name" value="Zinc_finger_PHD-type_CS"/>
</dbReference>
<dbReference type="InterPro" id="IPR011011">
    <property type="entry name" value="Znf_FYVE_PHD"/>
</dbReference>
<reference evidence="8" key="2">
    <citation type="submission" date="2025-09" db="UniProtKB">
        <authorList>
            <consortium name="Ensembl"/>
        </authorList>
    </citation>
    <scope>IDENTIFICATION</scope>
</reference>
<protein>
    <recommendedName>
        <fullName evidence="10">PHD finger protein 7</fullName>
    </recommendedName>
</protein>
<organism evidence="8 9">
    <name type="scientific">Strix occidentalis caurina</name>
    <name type="common">northern spotted owl</name>
    <dbReference type="NCBI Taxonomy" id="311401"/>
    <lineage>
        <taxon>Eukaryota</taxon>
        <taxon>Metazoa</taxon>
        <taxon>Chordata</taxon>
        <taxon>Craniata</taxon>
        <taxon>Vertebrata</taxon>
        <taxon>Euteleostomi</taxon>
        <taxon>Archelosauria</taxon>
        <taxon>Archosauria</taxon>
        <taxon>Dinosauria</taxon>
        <taxon>Saurischia</taxon>
        <taxon>Theropoda</taxon>
        <taxon>Coelurosauria</taxon>
        <taxon>Aves</taxon>
        <taxon>Neognathae</taxon>
        <taxon>Neoaves</taxon>
        <taxon>Telluraves</taxon>
        <taxon>Strigiformes</taxon>
        <taxon>Strigidae</taxon>
        <taxon>Strix</taxon>
    </lineage>
</organism>
<evidence type="ECO:0000256" key="5">
    <source>
        <dbReference type="SAM" id="MobiDB-lite"/>
    </source>
</evidence>
<dbReference type="PANTHER" id="PTHR12420:SF47">
    <property type="entry name" value="PHD FINGER PROTEIN 7"/>
    <property type="match status" value="1"/>
</dbReference>
<dbReference type="GO" id="GO:0005634">
    <property type="term" value="C:nucleus"/>
    <property type="evidence" value="ECO:0007669"/>
    <property type="project" value="TreeGrafter"/>
</dbReference>
<evidence type="ECO:0000259" key="7">
    <source>
        <dbReference type="PROSITE" id="PS51805"/>
    </source>
</evidence>
<dbReference type="InterPro" id="IPR051188">
    <property type="entry name" value="PHD-type_Zinc_Finger"/>
</dbReference>